<dbReference type="InterPro" id="IPR036271">
    <property type="entry name" value="Tet_transcr_reg_TetR-rel_C_sf"/>
</dbReference>
<comment type="caution">
    <text evidence="4">The sequence shown here is derived from an EMBL/GenBank/DDBJ whole genome shotgun (WGS) entry which is preliminary data.</text>
</comment>
<dbReference type="Pfam" id="PF17938">
    <property type="entry name" value="TetR_C_29"/>
    <property type="match status" value="1"/>
</dbReference>
<proteinExistence type="predicted"/>
<dbReference type="Pfam" id="PF00440">
    <property type="entry name" value="TetR_N"/>
    <property type="match status" value="1"/>
</dbReference>
<dbReference type="InterPro" id="IPR009057">
    <property type="entry name" value="Homeodomain-like_sf"/>
</dbReference>
<evidence type="ECO:0000259" key="3">
    <source>
        <dbReference type="PROSITE" id="PS50977"/>
    </source>
</evidence>
<keyword evidence="1 2" id="KW-0238">DNA-binding</keyword>
<evidence type="ECO:0000313" key="5">
    <source>
        <dbReference type="Proteomes" id="UP000031549"/>
    </source>
</evidence>
<evidence type="ECO:0000256" key="1">
    <source>
        <dbReference type="ARBA" id="ARBA00023125"/>
    </source>
</evidence>
<dbReference type="GO" id="GO:0006355">
    <property type="term" value="P:regulation of DNA-templated transcription"/>
    <property type="evidence" value="ECO:0007669"/>
    <property type="project" value="UniProtKB-ARBA"/>
</dbReference>
<dbReference type="InterPro" id="IPR041474">
    <property type="entry name" value="NicS_C"/>
</dbReference>
<dbReference type="InterPro" id="IPR050109">
    <property type="entry name" value="HTH-type_TetR-like_transc_reg"/>
</dbReference>
<dbReference type="Gene3D" id="1.10.357.10">
    <property type="entry name" value="Tetracycline Repressor, domain 2"/>
    <property type="match status" value="1"/>
</dbReference>
<organism evidence="4 5">
    <name type="scientific">Hassallia byssoidea VB512170</name>
    <dbReference type="NCBI Taxonomy" id="1304833"/>
    <lineage>
        <taxon>Bacteria</taxon>
        <taxon>Bacillati</taxon>
        <taxon>Cyanobacteriota</taxon>
        <taxon>Cyanophyceae</taxon>
        <taxon>Nostocales</taxon>
        <taxon>Tolypothrichaceae</taxon>
        <taxon>Hassallia</taxon>
    </lineage>
</organism>
<dbReference type="InterPro" id="IPR001647">
    <property type="entry name" value="HTH_TetR"/>
</dbReference>
<accession>A0A846H8U3</accession>
<dbReference type="PANTHER" id="PTHR30328:SF54">
    <property type="entry name" value="HTH-TYPE TRANSCRIPTIONAL REPRESSOR SCO4008"/>
    <property type="match status" value="1"/>
</dbReference>
<dbReference type="SUPFAM" id="SSF48498">
    <property type="entry name" value="Tetracyclin repressor-like, C-terminal domain"/>
    <property type="match status" value="1"/>
</dbReference>
<sequence>MPATPSKIGRPSKSNRNPDEVKTEILAAAMKEFSQHGLRATSTEAIAHRAHVTKAMIHYYFKSKEGLYRAVLENQFSGLLTPERQEEFTHNSPEQALANFIQQVLRNASSQPDIHTLLALEAIQNQGLYYKELEVGQLVYGTLSCILERGVEAGVFRPLNPQHMAVNILGTILFYFISQGNLQHFFQEREISAQDMIEEHTTEAIAFIMAGVLRAY</sequence>
<dbReference type="InterPro" id="IPR023772">
    <property type="entry name" value="DNA-bd_HTH_TetR-type_CS"/>
</dbReference>
<evidence type="ECO:0000313" key="4">
    <source>
        <dbReference type="EMBL" id="NEU73735.1"/>
    </source>
</evidence>
<dbReference type="RefSeq" id="WP_039754816.1">
    <property type="nucleotide sequence ID" value="NZ_JTCM02000028.1"/>
</dbReference>
<dbReference type="PROSITE" id="PS50977">
    <property type="entry name" value="HTH_TETR_2"/>
    <property type="match status" value="1"/>
</dbReference>
<dbReference type="Gene3D" id="1.10.10.60">
    <property type="entry name" value="Homeodomain-like"/>
    <property type="match status" value="1"/>
</dbReference>
<dbReference type="AlphaFoldDB" id="A0A846H8U3"/>
<dbReference type="PANTHER" id="PTHR30328">
    <property type="entry name" value="TRANSCRIPTIONAL REPRESSOR"/>
    <property type="match status" value="1"/>
</dbReference>
<name>A0A846H8U3_9CYAN</name>
<evidence type="ECO:0000256" key="2">
    <source>
        <dbReference type="PROSITE-ProRule" id="PRU00335"/>
    </source>
</evidence>
<dbReference type="EMBL" id="JTCM02000028">
    <property type="protein sequence ID" value="NEU73735.1"/>
    <property type="molecule type" value="Genomic_DNA"/>
</dbReference>
<protein>
    <submittedName>
        <fullName evidence="4">TetR family transcriptional regulator</fullName>
    </submittedName>
</protein>
<dbReference type="PRINTS" id="PR00455">
    <property type="entry name" value="HTHTETR"/>
</dbReference>
<feature type="DNA-binding region" description="H-T-H motif" evidence="2">
    <location>
        <begin position="42"/>
        <end position="61"/>
    </location>
</feature>
<feature type="domain" description="HTH tetR-type" evidence="3">
    <location>
        <begin position="19"/>
        <end position="79"/>
    </location>
</feature>
<gene>
    <name evidence="4" type="ORF">PI95_014490</name>
</gene>
<keyword evidence="5" id="KW-1185">Reference proteome</keyword>
<dbReference type="Proteomes" id="UP000031549">
    <property type="component" value="Unassembled WGS sequence"/>
</dbReference>
<dbReference type="PROSITE" id="PS01081">
    <property type="entry name" value="HTH_TETR_1"/>
    <property type="match status" value="1"/>
</dbReference>
<dbReference type="SUPFAM" id="SSF46689">
    <property type="entry name" value="Homeodomain-like"/>
    <property type="match status" value="1"/>
</dbReference>
<dbReference type="GO" id="GO:0003677">
    <property type="term" value="F:DNA binding"/>
    <property type="evidence" value="ECO:0007669"/>
    <property type="project" value="UniProtKB-UniRule"/>
</dbReference>
<reference evidence="4 5" key="1">
    <citation type="journal article" date="2015" name="Genome Announc.">
        <title>Draft Genome Sequence of Cyanobacterium Hassallia byssoidea Strain VB512170, Isolated from Monuments in India.</title>
        <authorList>
            <person name="Singh D."/>
            <person name="Chandrababunaidu M.M."/>
            <person name="Panda A."/>
            <person name="Sen D."/>
            <person name="Bhattacharyya S."/>
            <person name="Adhikary S.P."/>
            <person name="Tripathy S."/>
        </authorList>
    </citation>
    <scope>NUCLEOTIDE SEQUENCE [LARGE SCALE GENOMIC DNA]</scope>
    <source>
        <strain evidence="4 5">VB512170</strain>
    </source>
</reference>